<protein>
    <submittedName>
        <fullName evidence="1">Uncharacterized protein</fullName>
    </submittedName>
</protein>
<dbReference type="Proteomes" id="UP000826462">
    <property type="component" value="Chromosome 1"/>
</dbReference>
<evidence type="ECO:0000313" key="1">
    <source>
        <dbReference type="EMBL" id="QYD70150.1"/>
    </source>
</evidence>
<proteinExistence type="predicted"/>
<keyword evidence="2" id="KW-1185">Reference proteome</keyword>
<dbReference type="RefSeq" id="WP_219799477.1">
    <property type="nucleotide sequence ID" value="NZ_CP080095.1"/>
</dbReference>
<evidence type="ECO:0000313" key="2">
    <source>
        <dbReference type="Proteomes" id="UP000826462"/>
    </source>
</evidence>
<organism evidence="1 2">
    <name type="scientific">Paraburkholderia edwinii</name>
    <dbReference type="NCBI Taxonomy" id="2861782"/>
    <lineage>
        <taxon>Bacteria</taxon>
        <taxon>Pseudomonadati</taxon>
        <taxon>Pseudomonadota</taxon>
        <taxon>Betaproteobacteria</taxon>
        <taxon>Burkholderiales</taxon>
        <taxon>Burkholderiaceae</taxon>
        <taxon>Paraburkholderia</taxon>
    </lineage>
</organism>
<sequence length="307" mass="31562">MGWAAFAGAIAGFMNTWGTAYVNKAAGDAQKMIDDANTDSQNLINNANADSANLMRKANNGFAAAQASLSNLTRSLRNNDKLDAAASQADAITTNIARLTDAAAQGSLDAQLRSAEQLGAVRAAAAAAGVGGTTASMLQKTMQLTAARAQTQADQRVAYQTYDMLAQRAGLLRSAVASLDEGQTFAPIDYNTNVAPLVQSPLRASQFGMSIMAQALLGAANGAMGQLNLSSNAKPSNDINSNTIGNTPNYSSGGVMFGPNTFQYPGATANDYGVGSNTYGFSSNLGGDTNGFFSTGSSSSIADFQLK</sequence>
<accession>A0ABX8UTB0</accession>
<name>A0ABX8UTB0_9BURK</name>
<gene>
    <name evidence="1" type="ORF">KZJ38_07540</name>
</gene>
<dbReference type="InterPro" id="IPR038996">
    <property type="entry name" value="Gp14"/>
</dbReference>
<dbReference type="EMBL" id="CP080095">
    <property type="protein sequence ID" value="QYD70150.1"/>
    <property type="molecule type" value="Genomic_DNA"/>
</dbReference>
<dbReference type="Pfam" id="PF24072">
    <property type="entry name" value="T7_gp14"/>
    <property type="match status" value="1"/>
</dbReference>
<reference evidence="1 2" key="1">
    <citation type="submission" date="2021-07" db="EMBL/GenBank/DDBJ databases">
        <title>Paraburkholderia edwinii protects Aspergillus sp. from phenazines by acting as a toxin sponge.</title>
        <authorList>
            <person name="Dahlstrom K.M."/>
            <person name="Newman D.K."/>
        </authorList>
    </citation>
    <scope>NUCLEOTIDE SEQUENCE [LARGE SCALE GENOMIC DNA]</scope>
    <source>
        <strain evidence="1 2">Pe01</strain>
    </source>
</reference>